<comment type="caution">
    <text evidence="1">The sequence shown here is derived from an EMBL/GenBank/DDBJ whole genome shotgun (WGS) entry which is preliminary data.</text>
</comment>
<proteinExistence type="predicted"/>
<sequence>MPPLYKNDYYATKIILFSHSTKFLTSFNFEMVSRIDFFSFFF</sequence>
<accession>E6K3B3</accession>
<dbReference type="STRING" id="873513.HMPREF6485_0098"/>
<organism evidence="1 2">
    <name type="scientific">Segatella buccae ATCC 33574</name>
    <dbReference type="NCBI Taxonomy" id="873513"/>
    <lineage>
        <taxon>Bacteria</taxon>
        <taxon>Pseudomonadati</taxon>
        <taxon>Bacteroidota</taxon>
        <taxon>Bacteroidia</taxon>
        <taxon>Bacteroidales</taxon>
        <taxon>Prevotellaceae</taxon>
        <taxon>Segatella</taxon>
    </lineage>
</organism>
<keyword evidence="2" id="KW-1185">Reference proteome</keyword>
<dbReference type="EMBL" id="AEPD01000005">
    <property type="protein sequence ID" value="EFU31996.1"/>
    <property type="molecule type" value="Genomic_DNA"/>
</dbReference>
<gene>
    <name evidence="1" type="ORF">HMPREF6485_0098</name>
</gene>
<evidence type="ECO:0000313" key="1">
    <source>
        <dbReference type="EMBL" id="EFU31996.1"/>
    </source>
</evidence>
<evidence type="ECO:0000313" key="2">
    <source>
        <dbReference type="Proteomes" id="UP000003112"/>
    </source>
</evidence>
<name>E6K3B3_9BACT</name>
<protein>
    <submittedName>
        <fullName evidence="1">Uncharacterized protein</fullName>
    </submittedName>
</protein>
<dbReference type="HOGENOM" id="CLU_3255702_0_0_10"/>
<dbReference type="Proteomes" id="UP000003112">
    <property type="component" value="Unassembled WGS sequence"/>
</dbReference>
<dbReference type="AlphaFoldDB" id="E6K3B3"/>
<reference evidence="1 2" key="1">
    <citation type="submission" date="2010-10" db="EMBL/GenBank/DDBJ databases">
        <authorList>
            <person name="Muzny D."/>
            <person name="Qin X."/>
            <person name="Deng J."/>
            <person name="Jiang H."/>
            <person name="Liu Y."/>
            <person name="Qu J."/>
            <person name="Song X.-Z."/>
            <person name="Zhang L."/>
            <person name="Thornton R."/>
            <person name="Coyle M."/>
            <person name="Francisco L."/>
            <person name="Jackson L."/>
            <person name="Javaid M."/>
            <person name="Korchina V."/>
            <person name="Kovar C."/>
            <person name="Mata R."/>
            <person name="Mathew T."/>
            <person name="Ngo R."/>
            <person name="Nguyen L."/>
            <person name="Nguyen N."/>
            <person name="Okwuonu G."/>
            <person name="Ongeri F."/>
            <person name="Pham C."/>
            <person name="Simmons D."/>
            <person name="Wilczek-Boney K."/>
            <person name="Hale W."/>
            <person name="Jakkamsetti A."/>
            <person name="Pham P."/>
            <person name="Ruth R."/>
            <person name="San Lucas F."/>
            <person name="Warren J."/>
            <person name="Zhang J."/>
            <person name="Zhao Z."/>
            <person name="Zhou C."/>
            <person name="Zhu D."/>
            <person name="Lee S."/>
            <person name="Bess C."/>
            <person name="Blankenburg K."/>
            <person name="Forbes L."/>
            <person name="Fu Q."/>
            <person name="Gubbala S."/>
            <person name="Hirani K."/>
            <person name="Jayaseelan J.C."/>
            <person name="Lara F."/>
            <person name="Munidasa M."/>
            <person name="Palculict T."/>
            <person name="Patil S."/>
            <person name="Pu L.-L."/>
            <person name="Saada N."/>
            <person name="Tang L."/>
            <person name="Weissenberger G."/>
            <person name="Zhu Y."/>
            <person name="Hemphill L."/>
            <person name="Shang Y."/>
            <person name="Youmans B."/>
            <person name="Ayvaz T."/>
            <person name="Ross M."/>
            <person name="Santibanez J."/>
            <person name="Aqrawi P."/>
            <person name="Gross S."/>
            <person name="Joshi V."/>
            <person name="Fowler G."/>
            <person name="Nazareth L."/>
            <person name="Reid J."/>
            <person name="Worley K."/>
            <person name="Petrosino J."/>
            <person name="Highlander S."/>
            <person name="Gibbs R."/>
        </authorList>
    </citation>
    <scope>NUCLEOTIDE SEQUENCE [LARGE SCALE GENOMIC DNA]</scope>
    <source>
        <strain evidence="1 2">ATCC 33574</strain>
    </source>
</reference>